<dbReference type="PROSITE" id="PS50157">
    <property type="entry name" value="ZINC_FINGER_C2H2_2"/>
    <property type="match status" value="2"/>
</dbReference>
<accession>A0A507FFQ6</accession>
<dbReference type="PANTHER" id="PTHR47257:SF1">
    <property type="entry name" value="PH-RESPONSE TRANSCRIPTION FACTOR PACC_RIM101"/>
    <property type="match status" value="1"/>
</dbReference>
<evidence type="ECO:0000256" key="1">
    <source>
        <dbReference type="ARBA" id="ARBA00004123"/>
    </source>
</evidence>
<evidence type="ECO:0000256" key="5">
    <source>
        <dbReference type="ARBA" id="ARBA00022737"/>
    </source>
</evidence>
<keyword evidence="3" id="KW-0678">Repressor</keyword>
<dbReference type="InterPro" id="IPR050806">
    <property type="entry name" value="pacC/RIM101"/>
</dbReference>
<keyword evidence="5" id="KW-0677">Repeat</keyword>
<evidence type="ECO:0000256" key="6">
    <source>
        <dbReference type="ARBA" id="ARBA00022771"/>
    </source>
</evidence>
<name>A0A507FFQ6_9FUNG</name>
<keyword evidence="6 12" id="KW-0863">Zinc-finger</keyword>
<feature type="region of interest" description="Disordered" evidence="13">
    <location>
        <begin position="381"/>
        <end position="400"/>
    </location>
</feature>
<evidence type="ECO:0000256" key="10">
    <source>
        <dbReference type="ARBA" id="ARBA00023242"/>
    </source>
</evidence>
<dbReference type="InterPro" id="IPR013087">
    <property type="entry name" value="Znf_C2H2_type"/>
</dbReference>
<proteinExistence type="inferred from homology"/>
<dbReference type="OrthoDB" id="546861at2759"/>
<comment type="similarity">
    <text evidence="11">Belongs to the pacC/RIM101 family.</text>
</comment>
<evidence type="ECO:0000259" key="15">
    <source>
        <dbReference type="PROSITE" id="PS50192"/>
    </source>
</evidence>
<dbReference type="PROSITE" id="PS50192">
    <property type="entry name" value="T_SNARE"/>
    <property type="match status" value="1"/>
</dbReference>
<evidence type="ECO:0000256" key="4">
    <source>
        <dbReference type="ARBA" id="ARBA00022723"/>
    </source>
</evidence>
<feature type="domain" description="T-SNARE coiled-coil homology" evidence="15">
    <location>
        <begin position="186"/>
        <end position="248"/>
    </location>
</feature>
<dbReference type="SUPFAM" id="SSF57667">
    <property type="entry name" value="beta-beta-alpha zinc fingers"/>
    <property type="match status" value="2"/>
</dbReference>
<keyword evidence="17" id="KW-1185">Reference proteome</keyword>
<dbReference type="InterPro" id="IPR036236">
    <property type="entry name" value="Znf_C2H2_sf"/>
</dbReference>
<dbReference type="PROSITE" id="PS00028">
    <property type="entry name" value="ZINC_FINGER_C2H2_1"/>
    <property type="match status" value="1"/>
</dbReference>
<evidence type="ECO:0000256" key="11">
    <source>
        <dbReference type="ARBA" id="ARBA00038089"/>
    </source>
</evidence>
<dbReference type="GO" id="GO:0048193">
    <property type="term" value="P:Golgi vesicle transport"/>
    <property type="evidence" value="ECO:0007669"/>
    <property type="project" value="InterPro"/>
</dbReference>
<keyword evidence="10" id="KW-0539">Nucleus</keyword>
<dbReference type="InterPro" id="IPR010989">
    <property type="entry name" value="SNARE"/>
</dbReference>
<dbReference type="Proteomes" id="UP000320333">
    <property type="component" value="Unassembled WGS sequence"/>
</dbReference>
<comment type="caution">
    <text evidence="16">The sequence shown here is derived from an EMBL/GenBank/DDBJ whole genome shotgun (WGS) entry which is preliminary data.</text>
</comment>
<evidence type="ECO:0000259" key="14">
    <source>
        <dbReference type="PROSITE" id="PS50157"/>
    </source>
</evidence>
<dbReference type="Pfam" id="PF05739">
    <property type="entry name" value="SNARE"/>
    <property type="match status" value="1"/>
</dbReference>
<dbReference type="EMBL" id="QEAP01000143">
    <property type="protein sequence ID" value="TPX74128.1"/>
    <property type="molecule type" value="Genomic_DNA"/>
</dbReference>
<evidence type="ECO:0008006" key="18">
    <source>
        <dbReference type="Google" id="ProtNLM"/>
    </source>
</evidence>
<keyword evidence="7" id="KW-0862">Zinc</keyword>
<dbReference type="CDD" id="cd21442">
    <property type="entry name" value="SNARE_NTD_STX6-like"/>
    <property type="match status" value="1"/>
</dbReference>
<protein>
    <recommendedName>
        <fullName evidence="18">t-SNARE coiled-coil homology domain-containing protein</fullName>
    </recommendedName>
</protein>
<dbReference type="AlphaFoldDB" id="A0A507FFQ6"/>
<keyword evidence="4" id="KW-0479">Metal-binding</keyword>
<dbReference type="SUPFAM" id="SSF58038">
    <property type="entry name" value="SNARE fusion complex"/>
    <property type="match status" value="1"/>
</dbReference>
<evidence type="ECO:0000256" key="8">
    <source>
        <dbReference type="ARBA" id="ARBA00022927"/>
    </source>
</evidence>
<dbReference type="Gene3D" id="1.20.58.90">
    <property type="match status" value="1"/>
</dbReference>
<organism evidence="16 17">
    <name type="scientific">Chytriomyces confervae</name>
    <dbReference type="NCBI Taxonomy" id="246404"/>
    <lineage>
        <taxon>Eukaryota</taxon>
        <taxon>Fungi</taxon>
        <taxon>Fungi incertae sedis</taxon>
        <taxon>Chytridiomycota</taxon>
        <taxon>Chytridiomycota incertae sedis</taxon>
        <taxon>Chytridiomycetes</taxon>
        <taxon>Chytridiales</taxon>
        <taxon>Chytriomycetaceae</taxon>
        <taxon>Chytriomyces</taxon>
    </lineage>
</organism>
<dbReference type="GO" id="GO:0005634">
    <property type="term" value="C:nucleus"/>
    <property type="evidence" value="ECO:0007669"/>
    <property type="project" value="UniProtKB-SubCell"/>
</dbReference>
<evidence type="ECO:0000313" key="16">
    <source>
        <dbReference type="EMBL" id="TPX74128.1"/>
    </source>
</evidence>
<dbReference type="SMART" id="SM00397">
    <property type="entry name" value="t_SNARE"/>
    <property type="match status" value="1"/>
</dbReference>
<evidence type="ECO:0000256" key="12">
    <source>
        <dbReference type="PROSITE-ProRule" id="PRU00042"/>
    </source>
</evidence>
<sequence>MPMEDPYYAVKEDVESALAKAQQLHTNLKRLVSSRSKSPSFTSSGPANTNNSSNNNNNNTAKELAWTQSELQSAIEAIQADLGDVSAAVRIVAADPRRFGVDAAEVAQRTEFVARVRRHIDEYAATVAASHAPVLMAPPVMTHPAANSNLKKATPKPSRSESNSNNNNNNGNNADMFIGREQGMQQQIMRQQDEQLVGVMSTVGTLKEVAIVMNQELDDQTALLQDLDIQVENTQDKMDMGMKRLKDFIQANADTKQQWTICCLIVALVALLLTDKSEKHSTKMEASQCHWENCAQSFGDAQALYDHLTTDHVTKRIGKGNSDGLRCKWIHSPSNVCSSGFTKRDHLTSHLRIHVPLKPHPCPVEFGAVCKRAFKRPQDLKKHEKLHSEGTAAESQKSARRIAVVGSRHVNTAETTVPVTSEGASGTAAASAYTPTRSIDSVPSVPINGSMKRRASETDSAEMNMDANDVNPGLESIKQFLAEVKRSKFSPPAVLSPQSDVDSNLSAHLDEISKYVATFPPIQGYESPLLQPPHIPSSFPHSMSHLPFDLLSNQDLANVDDYLNSLTTDLLTQLPQDKPSMSLLTYGLQNVPIMTPAYFQSFEHSHLNFQNPSKCAHPNTHETHFSHQSFFTSNHFNPLTAQPPTTQMHLQTFEKSNQAGNLLNPTGQQYYQQLPPPHHLPTYNMQPGQQPIFLRILQEGSKQGKAAPSNMFKRRDSDVSMHEVCASPSTKSPELEDTPAVTKLDEEAENMHRETRDGFCSESLSSLRVFELRCKAVSALKKLIHCEMESRLHQALGFAVPV</sequence>
<evidence type="ECO:0000256" key="2">
    <source>
        <dbReference type="ARBA" id="ARBA00004409"/>
    </source>
</evidence>
<feature type="compositionally biased region" description="Low complexity" evidence="13">
    <location>
        <begin position="162"/>
        <end position="174"/>
    </location>
</feature>
<evidence type="ECO:0000256" key="9">
    <source>
        <dbReference type="ARBA" id="ARBA00023034"/>
    </source>
</evidence>
<dbReference type="SUPFAM" id="SSF47661">
    <property type="entry name" value="t-snare proteins"/>
    <property type="match status" value="1"/>
</dbReference>
<dbReference type="Gene3D" id="3.30.160.60">
    <property type="entry name" value="Classic Zinc Finger"/>
    <property type="match status" value="2"/>
</dbReference>
<reference evidence="16 17" key="1">
    <citation type="journal article" date="2019" name="Sci. Rep.">
        <title>Comparative genomics of chytrid fungi reveal insights into the obligate biotrophic and pathogenic lifestyle of Synchytrium endobioticum.</title>
        <authorList>
            <person name="van de Vossenberg B.T.L.H."/>
            <person name="Warris S."/>
            <person name="Nguyen H.D.T."/>
            <person name="van Gent-Pelzer M.P.E."/>
            <person name="Joly D.L."/>
            <person name="van de Geest H.C."/>
            <person name="Bonants P.J.M."/>
            <person name="Smith D.S."/>
            <person name="Levesque C.A."/>
            <person name="van der Lee T.A.J."/>
        </authorList>
    </citation>
    <scope>NUCLEOTIDE SEQUENCE [LARGE SCALE GENOMIC DNA]</scope>
    <source>
        <strain evidence="16 17">CBS 675.73</strain>
    </source>
</reference>
<dbReference type="GO" id="GO:0008270">
    <property type="term" value="F:zinc ion binding"/>
    <property type="evidence" value="ECO:0007669"/>
    <property type="project" value="UniProtKB-KW"/>
</dbReference>
<feature type="region of interest" description="Disordered" evidence="13">
    <location>
        <begin position="140"/>
        <end position="174"/>
    </location>
</feature>
<dbReference type="GO" id="GO:0015031">
    <property type="term" value="P:protein transport"/>
    <property type="evidence" value="ECO:0007669"/>
    <property type="project" value="UniProtKB-KW"/>
</dbReference>
<gene>
    <name evidence="16" type="ORF">CcCBS67573_g04606</name>
</gene>
<dbReference type="SMART" id="SM00355">
    <property type="entry name" value="ZnF_C2H2"/>
    <property type="match status" value="3"/>
</dbReference>
<dbReference type="STRING" id="246404.A0A507FFQ6"/>
<keyword evidence="8" id="KW-0813">Transport</keyword>
<dbReference type="PANTHER" id="PTHR47257">
    <property type="entry name" value="PH-RESPONSE TRANSCRIPTION FACTOR PACC/RIM101"/>
    <property type="match status" value="1"/>
</dbReference>
<feature type="compositionally biased region" description="Low complexity" evidence="13">
    <location>
        <begin position="33"/>
        <end position="59"/>
    </location>
</feature>
<dbReference type="InterPro" id="IPR015260">
    <property type="entry name" value="Syntaxin-6/10/61_N"/>
</dbReference>
<dbReference type="CDD" id="cd15851">
    <property type="entry name" value="SNARE_Syntaxin6"/>
    <property type="match status" value="1"/>
</dbReference>
<feature type="domain" description="C2H2-type" evidence="14">
    <location>
        <begin position="360"/>
        <end position="392"/>
    </location>
</feature>
<feature type="region of interest" description="Disordered" evidence="13">
    <location>
        <begin position="440"/>
        <end position="461"/>
    </location>
</feature>
<keyword evidence="8" id="KW-0653">Protein transport</keyword>
<dbReference type="InterPro" id="IPR000727">
    <property type="entry name" value="T_SNARE_dom"/>
</dbReference>
<keyword evidence="9" id="KW-0333">Golgi apparatus</keyword>
<comment type="subcellular location">
    <subcellularLocation>
        <location evidence="2">Golgi apparatus membrane</location>
        <topology evidence="2">Single-pass type IV membrane protein</topology>
    </subcellularLocation>
    <subcellularLocation>
        <location evidence="1">Nucleus</location>
    </subcellularLocation>
</comment>
<feature type="region of interest" description="Disordered" evidence="13">
    <location>
        <begin position="29"/>
        <end position="59"/>
    </location>
</feature>
<evidence type="ECO:0000313" key="17">
    <source>
        <dbReference type="Proteomes" id="UP000320333"/>
    </source>
</evidence>
<evidence type="ECO:0000256" key="3">
    <source>
        <dbReference type="ARBA" id="ARBA00022491"/>
    </source>
</evidence>
<dbReference type="GO" id="GO:0000139">
    <property type="term" value="C:Golgi membrane"/>
    <property type="evidence" value="ECO:0007669"/>
    <property type="project" value="UniProtKB-SubCell"/>
</dbReference>
<dbReference type="Pfam" id="PF09177">
    <property type="entry name" value="STX6_10_61_N"/>
    <property type="match status" value="1"/>
</dbReference>
<dbReference type="Gene3D" id="1.20.5.110">
    <property type="match status" value="1"/>
</dbReference>
<feature type="domain" description="C2H2-type" evidence="14">
    <location>
        <begin position="325"/>
        <end position="359"/>
    </location>
</feature>
<evidence type="ECO:0000256" key="7">
    <source>
        <dbReference type="ARBA" id="ARBA00022833"/>
    </source>
</evidence>
<evidence type="ECO:0000256" key="13">
    <source>
        <dbReference type="SAM" id="MobiDB-lite"/>
    </source>
</evidence>